<feature type="domain" description="NADP-dependent oxidoreductase" evidence="1">
    <location>
        <begin position="52"/>
        <end position="358"/>
    </location>
</feature>
<dbReference type="PROSITE" id="PS51318">
    <property type="entry name" value="TAT"/>
    <property type="match status" value="1"/>
</dbReference>
<sequence length="372" mass="41231">MKSRRHFIQTMAKGSIAAAIGSHIPNFISANVPNPNPLNEPVPKDLNPNKTLALGGVPLAGAWIDTPVEDSLATLKTAWDKGIRHYDTSPRYGIGTSERRMGAFLSTKKEDEFIISSKVGRVLKPGIPENKGIWKCNLYNNFINDYSEDATKRSIEDSLLRLGLSKLDIVYIHDLSPDNKEFKGQFEYFFQQAVAGAIPTLQKLKEEGIIKAWGFGVNRPDAVIRSLDIISPDICLLATQYSILDHEEALHSTFPALEKKKVKVAIGSPLNCGFLAGNNRWNYSGQPAPQNIILKYAKMKAIADKMNVDLRSAALRFSLEHPIVSSLVVGARSPKQISEDYNSIYGDSKISTAFWKELKKQNLISHDAPTPQ</sequence>
<evidence type="ECO:0000313" key="3">
    <source>
        <dbReference type="Proteomes" id="UP000028709"/>
    </source>
</evidence>
<dbReference type="InterPro" id="IPR023210">
    <property type="entry name" value="NADP_OxRdtase_dom"/>
</dbReference>
<dbReference type="KEGG" id="cpip:CJF12_05645"/>
<name>A0A086BK08_9FLAO</name>
<dbReference type="GO" id="GO:0016491">
    <property type="term" value="F:oxidoreductase activity"/>
    <property type="evidence" value="ECO:0007669"/>
    <property type="project" value="InterPro"/>
</dbReference>
<dbReference type="PANTHER" id="PTHR42686">
    <property type="entry name" value="GH17980P-RELATED"/>
    <property type="match status" value="1"/>
</dbReference>
<dbReference type="STRING" id="558152.IQ37_06860"/>
<dbReference type="Pfam" id="PF00248">
    <property type="entry name" value="Aldo_ket_red"/>
    <property type="match status" value="1"/>
</dbReference>
<dbReference type="InterPro" id="IPR036812">
    <property type="entry name" value="NAD(P)_OxRdtase_dom_sf"/>
</dbReference>
<dbReference type="CDD" id="cd19152">
    <property type="entry name" value="AKR_AKR15A"/>
    <property type="match status" value="1"/>
</dbReference>
<dbReference type="Gene3D" id="3.20.20.100">
    <property type="entry name" value="NADP-dependent oxidoreductase domain"/>
    <property type="match status" value="1"/>
</dbReference>
<dbReference type="InterPro" id="IPR006311">
    <property type="entry name" value="TAT_signal"/>
</dbReference>
<dbReference type="RefSeq" id="WP_034682883.1">
    <property type="nucleotide sequence ID" value="NZ_CP023049.2"/>
</dbReference>
<organism evidence="2 3">
    <name type="scientific">Chryseobacterium piperi</name>
    <dbReference type="NCBI Taxonomy" id="558152"/>
    <lineage>
        <taxon>Bacteria</taxon>
        <taxon>Pseudomonadati</taxon>
        <taxon>Bacteroidota</taxon>
        <taxon>Flavobacteriia</taxon>
        <taxon>Flavobacteriales</taxon>
        <taxon>Weeksellaceae</taxon>
        <taxon>Chryseobacterium group</taxon>
        <taxon>Chryseobacterium</taxon>
    </lineage>
</organism>
<evidence type="ECO:0000259" key="1">
    <source>
        <dbReference type="Pfam" id="PF00248"/>
    </source>
</evidence>
<comment type="caution">
    <text evidence="2">The sequence shown here is derived from an EMBL/GenBank/DDBJ whole genome shotgun (WGS) entry which is preliminary data.</text>
</comment>
<dbReference type="Proteomes" id="UP000028709">
    <property type="component" value="Unassembled WGS sequence"/>
</dbReference>
<proteinExistence type="predicted"/>
<gene>
    <name evidence="2" type="ORF">IQ37_06860</name>
</gene>
<dbReference type="SUPFAM" id="SSF51430">
    <property type="entry name" value="NAD(P)-linked oxidoreductase"/>
    <property type="match status" value="1"/>
</dbReference>
<dbReference type="InterPro" id="IPR020471">
    <property type="entry name" value="AKR"/>
</dbReference>
<accession>A0A086BK08</accession>
<dbReference type="OrthoDB" id="9773828at2"/>
<keyword evidence="3" id="KW-1185">Reference proteome</keyword>
<protein>
    <recommendedName>
        <fullName evidence="1">NADP-dependent oxidoreductase domain-containing protein</fullName>
    </recommendedName>
</protein>
<dbReference type="PANTHER" id="PTHR42686:SF1">
    <property type="entry name" value="GH17980P-RELATED"/>
    <property type="match status" value="1"/>
</dbReference>
<reference evidence="2 3" key="1">
    <citation type="submission" date="2014-07" db="EMBL/GenBank/DDBJ databases">
        <title>Genome of Chryseobacterium piperi CTM.</title>
        <authorList>
            <person name="Pipes S.E."/>
            <person name="Stropko S.J."/>
            <person name="Newman J.D."/>
        </authorList>
    </citation>
    <scope>NUCLEOTIDE SEQUENCE [LARGE SCALE GENOMIC DNA]</scope>
    <source>
        <strain evidence="2 3">CTM</strain>
    </source>
</reference>
<evidence type="ECO:0000313" key="2">
    <source>
        <dbReference type="EMBL" id="KFF29272.1"/>
    </source>
</evidence>
<dbReference type="EMBL" id="JPRJ01000008">
    <property type="protein sequence ID" value="KFF29272.1"/>
    <property type="molecule type" value="Genomic_DNA"/>
</dbReference>
<dbReference type="eggNOG" id="COG0667">
    <property type="taxonomic scope" value="Bacteria"/>
</dbReference>
<dbReference type="GO" id="GO:0005829">
    <property type="term" value="C:cytosol"/>
    <property type="evidence" value="ECO:0007669"/>
    <property type="project" value="TreeGrafter"/>
</dbReference>
<dbReference type="AlphaFoldDB" id="A0A086BK08"/>